<feature type="transmembrane region" description="Helical" evidence="1">
    <location>
        <begin position="53"/>
        <end position="73"/>
    </location>
</feature>
<evidence type="ECO:0008006" key="4">
    <source>
        <dbReference type="Google" id="ProtNLM"/>
    </source>
</evidence>
<evidence type="ECO:0000313" key="2">
    <source>
        <dbReference type="EMBL" id="VDY71555.1"/>
    </source>
</evidence>
<sequence length="119" mass="13773">MNNKLGSEFIKTFDDYERPIAFGMTKRILILVLGIVLVSAITITISLMGLSDILMYLTAFIVAPPFVIYGLGFDELVKDRVMFNLKVQKRGYLTEFEEGEEFTKDDFKLWRKVKEFDES</sequence>
<reference evidence="2 3" key="1">
    <citation type="submission" date="2018-12" db="EMBL/GenBank/DDBJ databases">
        <authorList>
            <consortium name="Pathogen Informatics"/>
        </authorList>
    </citation>
    <scope>NUCLEOTIDE SEQUENCE [LARGE SCALE GENOMIC DNA]</scope>
    <source>
        <strain evidence="3">NCTC 10904</strain>
    </source>
</reference>
<keyword evidence="1" id="KW-0472">Membrane</keyword>
<proteinExistence type="predicted"/>
<name>A0AAJ5NN16_STRSA</name>
<gene>
    <name evidence="2" type="ORF">NCTC10904_01143</name>
</gene>
<protein>
    <recommendedName>
        <fullName evidence="4">PrgI family protein</fullName>
    </recommendedName>
</protein>
<keyword evidence="1" id="KW-1133">Transmembrane helix</keyword>
<feature type="transmembrane region" description="Helical" evidence="1">
    <location>
        <begin position="28"/>
        <end position="47"/>
    </location>
</feature>
<evidence type="ECO:0000256" key="1">
    <source>
        <dbReference type="SAM" id="Phobius"/>
    </source>
</evidence>
<accession>A0AAJ5NN16</accession>
<organism evidence="2 3">
    <name type="scientific">Streptococcus sanguinis</name>
    <dbReference type="NCBI Taxonomy" id="1305"/>
    <lineage>
        <taxon>Bacteria</taxon>
        <taxon>Bacillati</taxon>
        <taxon>Bacillota</taxon>
        <taxon>Bacilli</taxon>
        <taxon>Lactobacillales</taxon>
        <taxon>Streptococcaceae</taxon>
        <taxon>Streptococcus</taxon>
    </lineage>
</organism>
<dbReference type="AlphaFoldDB" id="A0AAJ5NN16"/>
<dbReference type="EMBL" id="LR134002">
    <property type="protein sequence ID" value="VDY71555.1"/>
    <property type="molecule type" value="Genomic_DNA"/>
</dbReference>
<evidence type="ECO:0000313" key="3">
    <source>
        <dbReference type="Proteomes" id="UP000266918"/>
    </source>
</evidence>
<dbReference type="RefSeq" id="WP_232011378.1">
    <property type="nucleotide sequence ID" value="NZ_JAQCSC010000003.1"/>
</dbReference>
<keyword evidence="1" id="KW-0812">Transmembrane</keyword>
<dbReference type="Proteomes" id="UP000266918">
    <property type="component" value="Chromosome"/>
</dbReference>